<name>A0A6J5P527_9CAUD</name>
<sequence>MDTELRVRVQVEDGSRYFARVTGKVCERIADRYSKSGIRYRYPYPWTDYSTIRDLMLSGF</sequence>
<evidence type="ECO:0000313" key="1">
    <source>
        <dbReference type="EMBL" id="CAB4162624.1"/>
    </source>
</evidence>
<reference evidence="1" key="1">
    <citation type="submission" date="2020-04" db="EMBL/GenBank/DDBJ databases">
        <authorList>
            <person name="Chiriac C."/>
            <person name="Salcher M."/>
            <person name="Ghai R."/>
            <person name="Kavagutti S V."/>
        </authorList>
    </citation>
    <scope>NUCLEOTIDE SEQUENCE</scope>
</reference>
<accession>A0A6J5P527</accession>
<gene>
    <name evidence="1" type="ORF">UFOVP785_72</name>
</gene>
<dbReference type="EMBL" id="LR796736">
    <property type="protein sequence ID" value="CAB4162624.1"/>
    <property type="molecule type" value="Genomic_DNA"/>
</dbReference>
<protein>
    <submittedName>
        <fullName evidence="1">Uncharacterized protein</fullName>
    </submittedName>
</protein>
<organism evidence="1">
    <name type="scientific">uncultured Caudovirales phage</name>
    <dbReference type="NCBI Taxonomy" id="2100421"/>
    <lineage>
        <taxon>Viruses</taxon>
        <taxon>Duplodnaviria</taxon>
        <taxon>Heunggongvirae</taxon>
        <taxon>Uroviricota</taxon>
        <taxon>Caudoviricetes</taxon>
        <taxon>Peduoviridae</taxon>
        <taxon>Maltschvirus</taxon>
        <taxon>Maltschvirus maltsch</taxon>
    </lineage>
</organism>
<proteinExistence type="predicted"/>